<evidence type="ECO:0000313" key="17">
    <source>
        <dbReference type="Proteomes" id="UP000031668"/>
    </source>
</evidence>
<dbReference type="CDD" id="cd24019">
    <property type="entry name" value="ASKHA_NBD_HK_meta"/>
    <property type="match status" value="1"/>
</dbReference>
<evidence type="ECO:0000256" key="1">
    <source>
        <dbReference type="ARBA" id="ARBA00004888"/>
    </source>
</evidence>
<keyword evidence="17" id="KW-1185">Reference proteome</keyword>
<evidence type="ECO:0000256" key="7">
    <source>
        <dbReference type="ARBA" id="ARBA00022840"/>
    </source>
</evidence>
<evidence type="ECO:0000313" key="16">
    <source>
        <dbReference type="EMBL" id="KII62120.1"/>
    </source>
</evidence>
<protein>
    <recommendedName>
        <fullName evidence="12">Phosphotransferase</fullName>
        <ecNumber evidence="12">2.7.1.-</ecNumber>
    </recommendedName>
</protein>
<comment type="catalytic activity">
    <reaction evidence="11">
        <text>D-glucose + ATP = D-glucose 6-phosphate + ADP + H(+)</text>
        <dbReference type="Rhea" id="RHEA:17825"/>
        <dbReference type="ChEBI" id="CHEBI:4167"/>
        <dbReference type="ChEBI" id="CHEBI:15378"/>
        <dbReference type="ChEBI" id="CHEBI:30616"/>
        <dbReference type="ChEBI" id="CHEBI:61548"/>
        <dbReference type="ChEBI" id="CHEBI:456216"/>
        <dbReference type="EC" id="2.7.1.1"/>
    </reaction>
    <physiologicalReaction direction="left-to-right" evidence="11">
        <dbReference type="Rhea" id="RHEA:17826"/>
    </physiologicalReaction>
</comment>
<evidence type="ECO:0000256" key="9">
    <source>
        <dbReference type="ARBA" id="ARBA00044613"/>
    </source>
</evidence>
<keyword evidence="6 12" id="KW-0418">Kinase</keyword>
<dbReference type="GO" id="GO:0005536">
    <property type="term" value="F:D-glucose binding"/>
    <property type="evidence" value="ECO:0007669"/>
    <property type="project" value="InterPro"/>
</dbReference>
<dbReference type="PROSITE" id="PS51748">
    <property type="entry name" value="HEXOKINASE_2"/>
    <property type="match status" value="1"/>
</dbReference>
<dbReference type="GO" id="GO:0005524">
    <property type="term" value="F:ATP binding"/>
    <property type="evidence" value="ECO:0007669"/>
    <property type="project" value="UniProtKB-UniRule"/>
</dbReference>
<evidence type="ECO:0000256" key="13">
    <source>
        <dbReference type="SAM" id="MobiDB-lite"/>
    </source>
</evidence>
<evidence type="ECO:0000256" key="4">
    <source>
        <dbReference type="ARBA" id="ARBA00022679"/>
    </source>
</evidence>
<dbReference type="GO" id="GO:0006096">
    <property type="term" value="P:glycolytic process"/>
    <property type="evidence" value="ECO:0007669"/>
    <property type="project" value="UniProtKB-UniPathway"/>
</dbReference>
<keyword evidence="7 12" id="KW-0067">ATP-binding</keyword>
<reference evidence="16 17" key="1">
    <citation type="journal article" date="2014" name="Genome Biol. Evol.">
        <title>The genome of the myxosporean Thelohanellus kitauei shows adaptations to nutrient acquisition within its fish host.</title>
        <authorList>
            <person name="Yang Y."/>
            <person name="Xiong J."/>
            <person name="Zhou Z."/>
            <person name="Huo F."/>
            <person name="Miao W."/>
            <person name="Ran C."/>
            <person name="Liu Y."/>
            <person name="Zhang J."/>
            <person name="Feng J."/>
            <person name="Wang M."/>
            <person name="Wang M."/>
            <person name="Wang L."/>
            <person name="Yao B."/>
        </authorList>
    </citation>
    <scope>NUCLEOTIDE SEQUENCE [LARGE SCALE GENOMIC DNA]</scope>
    <source>
        <strain evidence="16">Wuqing</strain>
    </source>
</reference>
<dbReference type="UniPathway" id="UPA00242"/>
<dbReference type="EC" id="2.7.1.-" evidence="12"/>
<dbReference type="GO" id="GO:0008865">
    <property type="term" value="F:fructokinase activity"/>
    <property type="evidence" value="ECO:0007669"/>
    <property type="project" value="TreeGrafter"/>
</dbReference>
<comment type="pathway">
    <text evidence="2">Carbohydrate metabolism; hexose metabolism.</text>
</comment>
<feature type="region of interest" description="Disordered" evidence="13">
    <location>
        <begin position="442"/>
        <end position="463"/>
    </location>
</feature>
<dbReference type="PANTHER" id="PTHR19443:SF16">
    <property type="entry name" value="HEXOKINASE TYPE 1-RELATED"/>
    <property type="match status" value="1"/>
</dbReference>
<dbReference type="UniPathway" id="UPA00109">
    <property type="reaction ID" value="UER00180"/>
</dbReference>
<dbReference type="AlphaFoldDB" id="A0A0C2M539"/>
<keyword evidence="8 12" id="KW-0324">Glycolysis</keyword>
<dbReference type="GO" id="GO:0001678">
    <property type="term" value="P:intracellular glucose homeostasis"/>
    <property type="evidence" value="ECO:0007669"/>
    <property type="project" value="InterPro"/>
</dbReference>
<evidence type="ECO:0000256" key="2">
    <source>
        <dbReference type="ARBA" id="ARBA00005028"/>
    </source>
</evidence>
<dbReference type="OrthoDB" id="419537at2759"/>
<feature type="domain" description="Hexokinase C-terminal" evidence="15">
    <location>
        <begin position="204"/>
        <end position="431"/>
    </location>
</feature>
<dbReference type="Pfam" id="PF00349">
    <property type="entry name" value="Hexokinase_1"/>
    <property type="match status" value="1"/>
</dbReference>
<keyword evidence="5 12" id="KW-0547">Nucleotide-binding</keyword>
<dbReference type="InterPro" id="IPR001312">
    <property type="entry name" value="Hexokinase"/>
</dbReference>
<accession>A0A0C2M539</accession>
<comment type="caution">
    <text evidence="16">The sequence shown here is derived from an EMBL/GenBank/DDBJ whole genome shotgun (WGS) entry which is preliminary data.</text>
</comment>
<evidence type="ECO:0000259" key="15">
    <source>
        <dbReference type="Pfam" id="PF03727"/>
    </source>
</evidence>
<dbReference type="Gene3D" id="3.40.367.20">
    <property type="match status" value="1"/>
</dbReference>
<dbReference type="InterPro" id="IPR022672">
    <property type="entry name" value="Hexokinase_N"/>
</dbReference>
<evidence type="ECO:0000256" key="11">
    <source>
        <dbReference type="ARBA" id="ARBA00048160"/>
    </source>
</evidence>
<evidence type="ECO:0000256" key="5">
    <source>
        <dbReference type="ARBA" id="ARBA00022741"/>
    </source>
</evidence>
<evidence type="ECO:0000256" key="10">
    <source>
        <dbReference type="ARBA" id="ARBA00047905"/>
    </source>
</evidence>
<dbReference type="Pfam" id="PF03727">
    <property type="entry name" value="Hexokinase_2"/>
    <property type="match status" value="1"/>
</dbReference>
<comment type="catalytic activity">
    <reaction evidence="10">
        <text>D-fructose + ATP = D-fructose 6-phosphate + ADP + H(+)</text>
        <dbReference type="Rhea" id="RHEA:16125"/>
        <dbReference type="ChEBI" id="CHEBI:15378"/>
        <dbReference type="ChEBI" id="CHEBI:30616"/>
        <dbReference type="ChEBI" id="CHEBI:37721"/>
        <dbReference type="ChEBI" id="CHEBI:61527"/>
        <dbReference type="ChEBI" id="CHEBI:456216"/>
        <dbReference type="EC" id="2.7.1.1"/>
    </reaction>
    <physiologicalReaction direction="left-to-right" evidence="10">
        <dbReference type="Rhea" id="RHEA:16126"/>
    </physiologicalReaction>
</comment>
<dbReference type="OMA" id="YHPNCRI"/>
<dbReference type="FunFam" id="3.40.367.20:FF:000020">
    <property type="entry name" value="Hexokinase-1"/>
    <property type="match status" value="1"/>
</dbReference>
<feature type="domain" description="Hexokinase N-terminal" evidence="14">
    <location>
        <begin position="2"/>
        <end position="196"/>
    </location>
</feature>
<gene>
    <name evidence="16" type="ORF">RF11_01493</name>
</gene>
<dbReference type="InterPro" id="IPR022673">
    <property type="entry name" value="Hexokinase_C"/>
</dbReference>
<evidence type="ECO:0000256" key="6">
    <source>
        <dbReference type="ARBA" id="ARBA00022777"/>
    </source>
</evidence>
<dbReference type="GO" id="GO:0004340">
    <property type="term" value="F:glucokinase activity"/>
    <property type="evidence" value="ECO:0007669"/>
    <property type="project" value="TreeGrafter"/>
</dbReference>
<evidence type="ECO:0000256" key="8">
    <source>
        <dbReference type="ARBA" id="ARBA00023152"/>
    </source>
</evidence>
<dbReference type="InterPro" id="IPR043129">
    <property type="entry name" value="ATPase_NBD"/>
</dbReference>
<proteinExistence type="inferred from homology"/>
<feature type="compositionally biased region" description="Polar residues" evidence="13">
    <location>
        <begin position="442"/>
        <end position="455"/>
    </location>
</feature>
<comment type="catalytic activity">
    <reaction evidence="9">
        <text>a D-hexose + ATP = a D-hexose 6-phosphate + ADP + H(+)</text>
        <dbReference type="Rhea" id="RHEA:22740"/>
        <dbReference type="ChEBI" id="CHEBI:4194"/>
        <dbReference type="ChEBI" id="CHEBI:15378"/>
        <dbReference type="ChEBI" id="CHEBI:30616"/>
        <dbReference type="ChEBI" id="CHEBI:229467"/>
        <dbReference type="ChEBI" id="CHEBI:456216"/>
        <dbReference type="EC" id="2.7.1.1"/>
    </reaction>
    <physiologicalReaction direction="left-to-right" evidence="9">
        <dbReference type="Rhea" id="RHEA:22741"/>
    </physiologicalReaction>
</comment>
<dbReference type="GO" id="GO:0005829">
    <property type="term" value="C:cytosol"/>
    <property type="evidence" value="ECO:0007669"/>
    <property type="project" value="TreeGrafter"/>
</dbReference>
<dbReference type="Gene3D" id="3.30.420.40">
    <property type="match status" value="1"/>
</dbReference>
<dbReference type="FunFam" id="3.30.420.40:FF:000805">
    <property type="entry name" value="Hexokinase-2"/>
    <property type="match status" value="1"/>
</dbReference>
<dbReference type="PANTHER" id="PTHR19443">
    <property type="entry name" value="HEXOKINASE"/>
    <property type="match status" value="1"/>
</dbReference>
<dbReference type="EMBL" id="JWZT01005104">
    <property type="protein sequence ID" value="KII62120.1"/>
    <property type="molecule type" value="Genomic_DNA"/>
</dbReference>
<dbReference type="SUPFAM" id="SSF53067">
    <property type="entry name" value="Actin-like ATPase domain"/>
    <property type="match status" value="2"/>
</dbReference>
<dbReference type="Proteomes" id="UP000031668">
    <property type="component" value="Unassembled WGS sequence"/>
</dbReference>
<dbReference type="GO" id="GO:0006006">
    <property type="term" value="P:glucose metabolic process"/>
    <property type="evidence" value="ECO:0007669"/>
    <property type="project" value="UniProtKB-ARBA"/>
</dbReference>
<comment type="similarity">
    <text evidence="3 12">Belongs to the hexokinase family.</text>
</comment>
<evidence type="ECO:0000259" key="14">
    <source>
        <dbReference type="Pfam" id="PF00349"/>
    </source>
</evidence>
<evidence type="ECO:0000256" key="12">
    <source>
        <dbReference type="RuleBase" id="RU362007"/>
    </source>
</evidence>
<evidence type="ECO:0000256" key="3">
    <source>
        <dbReference type="ARBA" id="ARBA00009225"/>
    </source>
</evidence>
<organism evidence="16 17">
    <name type="scientific">Thelohanellus kitauei</name>
    <name type="common">Myxosporean</name>
    <dbReference type="NCBI Taxonomy" id="669202"/>
    <lineage>
        <taxon>Eukaryota</taxon>
        <taxon>Metazoa</taxon>
        <taxon>Cnidaria</taxon>
        <taxon>Myxozoa</taxon>
        <taxon>Myxosporea</taxon>
        <taxon>Bivalvulida</taxon>
        <taxon>Platysporina</taxon>
        <taxon>Myxobolidae</taxon>
        <taxon>Thelohanellus</taxon>
    </lineage>
</organism>
<sequence>MEDILNEFRLKFDKLFVIRNLIHEAFQHGLDSDGSNYLYHPIKMLNTHLMVVPNGRECGRYVALDLGGTNLRVLAISVKNRTVSISPEKFEVPHDIQTGTGIQLFDYLADRIDEAFVTLGFKDVDVEVMGFTFSFPCLQNAINHGELIRWTKGYSATGVEKEDVVAMLRNACNKKGLKIHDFVLINDTTGTLLCGAFEFEKCTIGLINGTGTNACYLEKVSNVKKIKGQSDHDLVIINTEWGSFGENHELDPYLNRFDFLVDKYSINKGMQIFEKTISGMYLGEIVRYVIIEASDKGIIFRGGIPDDMEKKNSFPTTLMSDVYSEAVFTQKFTEIFNYALDEEEYKTILRVCDVVVYRAAQLCAAGLWALITRINVKDSIIAADGSIFNKHPRFKEYVNHNLELMLPNDFEIKIEMVDDGSGKGAALAACVVYESLKRNQNKQIDSSGSSNGRQETISDHEEI</sequence>
<name>A0A0C2M539_THEKT</name>
<keyword evidence="4 12" id="KW-0808">Transferase</keyword>
<dbReference type="PRINTS" id="PR00475">
    <property type="entry name" value="HEXOKINASE"/>
</dbReference>
<comment type="pathway">
    <text evidence="1">Carbohydrate degradation; glycolysis; D-glyceraldehyde 3-phosphate and glycerone phosphate from D-glucose: step 1/4.</text>
</comment>
<dbReference type="GO" id="GO:0005739">
    <property type="term" value="C:mitochondrion"/>
    <property type="evidence" value="ECO:0007669"/>
    <property type="project" value="TreeGrafter"/>
</dbReference>